<gene>
    <name evidence="1" type="ORF">N7492_008408</name>
</gene>
<dbReference type="OrthoDB" id="2861623at2759"/>
<dbReference type="Gene3D" id="1.10.600.10">
    <property type="entry name" value="Farnesyl Diphosphate Synthase"/>
    <property type="match status" value="1"/>
</dbReference>
<reference evidence="1" key="2">
    <citation type="journal article" date="2023" name="IMA Fungus">
        <title>Comparative genomic study of the Penicillium genus elucidates a diverse pangenome and 15 lateral gene transfer events.</title>
        <authorList>
            <person name="Petersen C."/>
            <person name="Sorensen T."/>
            <person name="Nielsen M.R."/>
            <person name="Sondergaard T.E."/>
            <person name="Sorensen J.L."/>
            <person name="Fitzpatrick D.A."/>
            <person name="Frisvad J.C."/>
            <person name="Nielsen K.L."/>
        </authorList>
    </citation>
    <scope>NUCLEOTIDE SEQUENCE</scope>
    <source>
        <strain evidence="1">IBT 21917</strain>
    </source>
</reference>
<dbReference type="InterPro" id="IPR008949">
    <property type="entry name" value="Isoprenoid_synthase_dom_sf"/>
</dbReference>
<organism evidence="1 2">
    <name type="scientific">Penicillium capsulatum</name>
    <dbReference type="NCBI Taxonomy" id="69766"/>
    <lineage>
        <taxon>Eukaryota</taxon>
        <taxon>Fungi</taxon>
        <taxon>Dikarya</taxon>
        <taxon>Ascomycota</taxon>
        <taxon>Pezizomycotina</taxon>
        <taxon>Eurotiomycetes</taxon>
        <taxon>Eurotiomycetidae</taxon>
        <taxon>Eurotiales</taxon>
        <taxon>Aspergillaceae</taxon>
        <taxon>Penicillium</taxon>
    </lineage>
</organism>
<protein>
    <submittedName>
        <fullName evidence="1">Uncharacterized protein</fullName>
    </submittedName>
</protein>
<dbReference type="EMBL" id="JAPQKO010000006">
    <property type="protein sequence ID" value="KAJ5155605.1"/>
    <property type="molecule type" value="Genomic_DNA"/>
</dbReference>
<evidence type="ECO:0000313" key="2">
    <source>
        <dbReference type="Proteomes" id="UP001146351"/>
    </source>
</evidence>
<name>A0A9W9LH98_9EURO</name>
<keyword evidence="2" id="KW-1185">Reference proteome</keyword>
<comment type="caution">
    <text evidence="1">The sequence shown here is derived from an EMBL/GenBank/DDBJ whole genome shotgun (WGS) entry which is preliminary data.</text>
</comment>
<dbReference type="Proteomes" id="UP001146351">
    <property type="component" value="Unassembled WGS sequence"/>
</dbReference>
<sequence>MVSAHHEMRYKHVDNMVLLLVHHRSMTPQEAVDHCCQLIRDDYLAFESVESNILSLATIHEMVDTARLFITCCKDVRIGLVNWTYAGGLLISQL</sequence>
<dbReference type="SUPFAM" id="SSF48576">
    <property type="entry name" value="Terpenoid synthases"/>
    <property type="match status" value="1"/>
</dbReference>
<dbReference type="AlphaFoldDB" id="A0A9W9LH98"/>
<dbReference type="Pfam" id="PF19086">
    <property type="entry name" value="Terpene_syn_C_2"/>
    <property type="match status" value="1"/>
</dbReference>
<accession>A0A9W9LH98</accession>
<proteinExistence type="predicted"/>
<reference evidence="1" key="1">
    <citation type="submission" date="2022-11" db="EMBL/GenBank/DDBJ databases">
        <authorList>
            <person name="Petersen C."/>
        </authorList>
    </citation>
    <scope>NUCLEOTIDE SEQUENCE</scope>
    <source>
        <strain evidence="1">IBT 21917</strain>
    </source>
</reference>
<evidence type="ECO:0000313" key="1">
    <source>
        <dbReference type="EMBL" id="KAJ5155605.1"/>
    </source>
</evidence>